<comment type="caution">
    <text evidence="2">The sequence shown here is derived from an EMBL/GenBank/DDBJ whole genome shotgun (WGS) entry which is preliminary data.</text>
</comment>
<dbReference type="EMBL" id="MFEN01000019">
    <property type="protein sequence ID" value="OGE84301.1"/>
    <property type="molecule type" value="Genomic_DNA"/>
</dbReference>
<evidence type="ECO:0000256" key="1">
    <source>
        <dbReference type="SAM" id="Phobius"/>
    </source>
</evidence>
<organism evidence="2 3">
    <name type="scientific">Candidatus Doudnabacteria bacterium RIFCSPHIGHO2_01_FULL_49_9</name>
    <dbReference type="NCBI Taxonomy" id="1817827"/>
    <lineage>
        <taxon>Bacteria</taxon>
        <taxon>Candidatus Doudnaibacteriota</taxon>
    </lineage>
</organism>
<keyword evidence="1" id="KW-1133">Transmembrane helix</keyword>
<dbReference type="Pfam" id="PF04070">
    <property type="entry name" value="DUF378"/>
    <property type="match status" value="1"/>
</dbReference>
<keyword evidence="1" id="KW-0472">Membrane</keyword>
<dbReference type="PANTHER" id="PTHR37304">
    <property type="entry name" value="MEMBRANE PROTEIN-RELATED"/>
    <property type="match status" value="1"/>
</dbReference>
<proteinExistence type="predicted"/>
<dbReference type="Proteomes" id="UP000176339">
    <property type="component" value="Unassembled WGS sequence"/>
</dbReference>
<name>A0A1F5P355_9BACT</name>
<evidence type="ECO:0000313" key="3">
    <source>
        <dbReference type="Proteomes" id="UP000176339"/>
    </source>
</evidence>
<dbReference type="AlphaFoldDB" id="A0A1F5P355"/>
<evidence type="ECO:0008006" key="4">
    <source>
        <dbReference type="Google" id="ProtNLM"/>
    </source>
</evidence>
<dbReference type="PANTHER" id="PTHR37304:SF1">
    <property type="entry name" value="MEMBRANE PROTEIN"/>
    <property type="match status" value="1"/>
</dbReference>
<reference evidence="2 3" key="1">
    <citation type="journal article" date="2016" name="Nat. Commun.">
        <title>Thousands of microbial genomes shed light on interconnected biogeochemical processes in an aquifer system.</title>
        <authorList>
            <person name="Anantharaman K."/>
            <person name="Brown C.T."/>
            <person name="Hug L.A."/>
            <person name="Sharon I."/>
            <person name="Castelle C.J."/>
            <person name="Probst A.J."/>
            <person name="Thomas B.C."/>
            <person name="Singh A."/>
            <person name="Wilkins M.J."/>
            <person name="Karaoz U."/>
            <person name="Brodie E.L."/>
            <person name="Williams K.H."/>
            <person name="Hubbard S.S."/>
            <person name="Banfield J.F."/>
        </authorList>
    </citation>
    <scope>NUCLEOTIDE SEQUENCE [LARGE SCALE GENOMIC DNA]</scope>
</reference>
<evidence type="ECO:0000313" key="2">
    <source>
        <dbReference type="EMBL" id="OGE84301.1"/>
    </source>
</evidence>
<protein>
    <recommendedName>
        <fullName evidence="4">DUF378 domain-containing protein</fullName>
    </recommendedName>
</protein>
<dbReference type="InterPro" id="IPR007211">
    <property type="entry name" value="DUF378"/>
</dbReference>
<sequence>MMGKHKGIHMLTFTLLAIGGLNWGLLAVTGWEIGQIFGGMDETVSKIIYILVGLSAIYEIAMHSKHCRMCKPDEMGSSSMKPGQPGM</sequence>
<gene>
    <name evidence="2" type="ORF">A2846_02060</name>
</gene>
<accession>A0A1F5P355</accession>
<keyword evidence="1" id="KW-0812">Transmembrane</keyword>
<feature type="transmembrane region" description="Helical" evidence="1">
    <location>
        <begin position="43"/>
        <end position="61"/>
    </location>
</feature>